<dbReference type="SFLD" id="SFLDF00010">
    <property type="entry name" value="dipeptide_epimerase"/>
    <property type="match status" value="1"/>
</dbReference>
<dbReference type="SUPFAM" id="SSF51604">
    <property type="entry name" value="Enolase C-terminal domain-like"/>
    <property type="match status" value="1"/>
</dbReference>
<keyword evidence="2 6" id="KW-0479">Metal-binding</keyword>
<evidence type="ECO:0000256" key="5">
    <source>
        <dbReference type="PIRSR" id="PIRSR634603-1"/>
    </source>
</evidence>
<comment type="cofactor">
    <cofactor evidence="6 7">
        <name>Mg(2+)</name>
        <dbReference type="ChEBI" id="CHEBI:18420"/>
    </cofactor>
    <text evidence="6 7">Binds 1 Mg(2+) ion per subunit.</text>
</comment>
<dbReference type="EMBL" id="FNQM01000004">
    <property type="protein sequence ID" value="SEA34937.1"/>
    <property type="molecule type" value="Genomic_DNA"/>
</dbReference>
<dbReference type="RefSeq" id="WP_093252163.1">
    <property type="nucleotide sequence ID" value="NZ_FNQM01000004.1"/>
</dbReference>
<keyword evidence="10" id="KW-1185">Reference proteome</keyword>
<dbReference type="CDD" id="cd03319">
    <property type="entry name" value="L-Ala-DL-Glu_epimerase"/>
    <property type="match status" value="1"/>
</dbReference>
<dbReference type="PANTHER" id="PTHR48080:SF3">
    <property type="entry name" value="ENOLASE SUPERFAMILY MEMBER DDB_G0284701"/>
    <property type="match status" value="1"/>
</dbReference>
<dbReference type="GO" id="GO:0016855">
    <property type="term" value="F:racemase and epimerase activity, acting on amino acids and derivatives"/>
    <property type="evidence" value="ECO:0007669"/>
    <property type="project" value="UniProtKB-UniRule"/>
</dbReference>
<dbReference type="Proteomes" id="UP000198703">
    <property type="component" value="Unassembled WGS sequence"/>
</dbReference>
<feature type="binding site" evidence="6">
    <location>
        <position position="181"/>
    </location>
    <ligand>
        <name>Mg(2+)</name>
        <dbReference type="ChEBI" id="CHEBI:18420"/>
    </ligand>
</feature>
<dbReference type="STRING" id="89524.SAMN05444370_104215"/>
<dbReference type="InterPro" id="IPR013342">
    <property type="entry name" value="Mandelate_racemase_C"/>
</dbReference>
<protein>
    <recommendedName>
        <fullName evidence="7">Dipeptide epimerase</fullName>
        <ecNumber evidence="7">5.1.1.-</ecNumber>
    </recommendedName>
</protein>
<dbReference type="PANTHER" id="PTHR48080">
    <property type="entry name" value="D-GALACTONATE DEHYDRATASE-RELATED"/>
    <property type="match status" value="1"/>
</dbReference>
<evidence type="ECO:0000259" key="8">
    <source>
        <dbReference type="SMART" id="SM00922"/>
    </source>
</evidence>
<dbReference type="InterPro" id="IPR029065">
    <property type="entry name" value="Enolase_C-like"/>
</dbReference>
<dbReference type="SUPFAM" id="SSF54826">
    <property type="entry name" value="Enolase N-terminal domain-like"/>
    <property type="match status" value="1"/>
</dbReference>
<dbReference type="Gene3D" id="3.30.390.10">
    <property type="entry name" value="Enolase-like, N-terminal domain"/>
    <property type="match status" value="1"/>
</dbReference>
<dbReference type="InterPro" id="IPR034603">
    <property type="entry name" value="Dipeptide_epimerase"/>
</dbReference>
<dbReference type="Pfam" id="PF13378">
    <property type="entry name" value="MR_MLE_C"/>
    <property type="match status" value="1"/>
</dbReference>
<feature type="domain" description="Mandelate racemase/muconate lactonizing enzyme C-terminal" evidence="8">
    <location>
        <begin position="131"/>
        <end position="228"/>
    </location>
</feature>
<reference evidence="9 10" key="1">
    <citation type="submission" date="2016-10" db="EMBL/GenBank/DDBJ databases">
        <authorList>
            <person name="de Groot N.N."/>
        </authorList>
    </citation>
    <scope>NUCLEOTIDE SEQUENCE [LARGE SCALE GENOMIC DNA]</scope>
    <source>
        <strain evidence="9 10">DSM 15345</strain>
    </source>
</reference>
<dbReference type="SFLD" id="SFLDS00001">
    <property type="entry name" value="Enolase"/>
    <property type="match status" value="1"/>
</dbReference>
<feature type="binding site" evidence="6">
    <location>
        <position position="230"/>
    </location>
    <ligand>
        <name>Mg(2+)</name>
        <dbReference type="ChEBI" id="CHEBI:18420"/>
    </ligand>
</feature>
<evidence type="ECO:0000256" key="3">
    <source>
        <dbReference type="ARBA" id="ARBA00022842"/>
    </source>
</evidence>
<proteinExistence type="inferred from homology"/>
<feature type="binding site" evidence="6">
    <location>
        <position position="207"/>
    </location>
    <ligand>
        <name>Mg(2+)</name>
        <dbReference type="ChEBI" id="CHEBI:18420"/>
    </ligand>
</feature>
<dbReference type="AlphaFoldDB" id="A0A1H4AGD5"/>
<organism evidence="9 10">
    <name type="scientific">Rubrimonas cliftonensis</name>
    <dbReference type="NCBI Taxonomy" id="89524"/>
    <lineage>
        <taxon>Bacteria</taxon>
        <taxon>Pseudomonadati</taxon>
        <taxon>Pseudomonadota</taxon>
        <taxon>Alphaproteobacteria</taxon>
        <taxon>Rhodobacterales</taxon>
        <taxon>Paracoccaceae</taxon>
        <taxon>Rubrimonas</taxon>
    </lineage>
</organism>
<dbReference type="EC" id="5.1.1.-" evidence="7"/>
<dbReference type="NCBIfam" id="NF042940">
    <property type="entry name" value="racemase_DgcA"/>
    <property type="match status" value="1"/>
</dbReference>
<dbReference type="Gene3D" id="3.20.20.120">
    <property type="entry name" value="Enolase-like C-terminal domain"/>
    <property type="match status" value="1"/>
</dbReference>
<evidence type="ECO:0000256" key="6">
    <source>
        <dbReference type="PIRSR" id="PIRSR634603-3"/>
    </source>
</evidence>
<dbReference type="InterPro" id="IPR029017">
    <property type="entry name" value="Enolase-like_N"/>
</dbReference>
<evidence type="ECO:0000256" key="4">
    <source>
        <dbReference type="ARBA" id="ARBA00023235"/>
    </source>
</evidence>
<keyword evidence="4 7" id="KW-0413">Isomerase</keyword>
<dbReference type="GO" id="GO:0046872">
    <property type="term" value="F:metal ion binding"/>
    <property type="evidence" value="ECO:0007669"/>
    <property type="project" value="UniProtKB-KW"/>
</dbReference>
<feature type="active site" description="Proton acceptor; specific for (S)-substrate epimerization" evidence="5">
    <location>
        <position position="252"/>
    </location>
</feature>
<evidence type="ECO:0000313" key="10">
    <source>
        <dbReference type="Proteomes" id="UP000198703"/>
    </source>
</evidence>
<dbReference type="InterPro" id="IPR034593">
    <property type="entry name" value="DgoD-like"/>
</dbReference>
<keyword evidence="3 6" id="KW-0460">Magnesium</keyword>
<dbReference type="OrthoDB" id="9782675at2"/>
<dbReference type="SMART" id="SM00922">
    <property type="entry name" value="MR_MLE"/>
    <property type="match status" value="1"/>
</dbReference>
<dbReference type="InterPro" id="IPR036849">
    <property type="entry name" value="Enolase-like_C_sf"/>
</dbReference>
<dbReference type="InterPro" id="IPR013341">
    <property type="entry name" value="Mandelate_racemase_N_dom"/>
</dbReference>
<evidence type="ECO:0000256" key="1">
    <source>
        <dbReference type="ARBA" id="ARBA00008031"/>
    </source>
</evidence>
<evidence type="ECO:0000256" key="2">
    <source>
        <dbReference type="ARBA" id="ARBA00022723"/>
    </source>
</evidence>
<dbReference type="SFLD" id="SFLDG00180">
    <property type="entry name" value="muconate_cycloisomerase"/>
    <property type="match status" value="1"/>
</dbReference>
<feature type="active site" description="Proton acceptor; specific for (R)-substrate epimerization" evidence="5">
    <location>
        <position position="150"/>
    </location>
</feature>
<dbReference type="Pfam" id="PF02746">
    <property type="entry name" value="MR_MLE_N"/>
    <property type="match status" value="1"/>
</dbReference>
<gene>
    <name evidence="9" type="ORF">SAMN05444370_104215</name>
</gene>
<sequence length="333" mass="35287">MSLSLDVVTERYEIAGGFRIARGARTHAEVVVATLSEGRLKGRGECLPYARYDESLDSVTEQILDMAGALAGGLDREGLRRAMPAGAARNALDCALWDLEAKRAGARVWELAGLPAPRSTPTAFTLGIDTPDLMRAKAAANAHRPLLKVKLGGPADDGGAGDLARLRAVREGAPQATIIVDANEGWRLADYQRLAPEMTALGVAMVEQPLPAGDDDALEGVDRPLPVCADEACHDRETLPALTGRYDMINIKLDKTGGLTEALALRDEARAMGFQVMVGCMLATSLAMAPALIVAQGAEIVDLDGPLLLSKDREHGLVYDEHGAHAPSAKLWG</sequence>
<evidence type="ECO:0000256" key="7">
    <source>
        <dbReference type="RuleBase" id="RU366006"/>
    </source>
</evidence>
<accession>A0A1H4AGD5</accession>
<evidence type="ECO:0000313" key="9">
    <source>
        <dbReference type="EMBL" id="SEA34937.1"/>
    </source>
</evidence>
<comment type="similarity">
    <text evidence="1 7">Belongs to the mandelate racemase/muconate lactonizing enzyme family.</text>
</comment>
<name>A0A1H4AGD5_9RHOB</name>